<evidence type="ECO:0000256" key="7">
    <source>
        <dbReference type="ARBA" id="ARBA00022692"/>
    </source>
</evidence>
<comment type="subcellular location">
    <subcellularLocation>
        <location evidence="1">Cell membrane</location>
        <topology evidence="1">Multi-pass membrane protein</topology>
    </subcellularLocation>
</comment>
<gene>
    <name evidence="15" type="ORF">RZS28_07110</name>
</gene>
<evidence type="ECO:0000256" key="12">
    <source>
        <dbReference type="ARBA" id="ARBA00031030"/>
    </source>
</evidence>
<comment type="pathway">
    <text evidence="2">Glycan biosynthesis; alginate biosynthesis.</text>
</comment>
<keyword evidence="8" id="KW-0016">Alginate biosynthesis</keyword>
<dbReference type="InterPro" id="IPR028362">
    <property type="entry name" value="AlgI"/>
</dbReference>
<feature type="transmembrane region" description="Helical" evidence="14">
    <location>
        <begin position="76"/>
        <end position="97"/>
    </location>
</feature>
<evidence type="ECO:0000256" key="3">
    <source>
        <dbReference type="ARBA" id="ARBA00010323"/>
    </source>
</evidence>
<dbReference type="RefSeq" id="WP_407340633.1">
    <property type="nucleotide sequence ID" value="NZ_CP136862.1"/>
</dbReference>
<dbReference type="InterPro" id="IPR024194">
    <property type="entry name" value="Ac/AlaTfrase_AlgI/DltB"/>
</dbReference>
<dbReference type="PANTHER" id="PTHR13285">
    <property type="entry name" value="ACYLTRANSFERASE"/>
    <property type="match status" value="1"/>
</dbReference>
<feature type="transmembrane region" description="Helical" evidence="14">
    <location>
        <begin position="390"/>
        <end position="409"/>
    </location>
</feature>
<keyword evidence="16" id="KW-1185">Reference proteome</keyword>
<evidence type="ECO:0000256" key="11">
    <source>
        <dbReference type="ARBA" id="ARBA00023315"/>
    </source>
</evidence>
<keyword evidence="10 13" id="KW-0472">Membrane</keyword>
<dbReference type="GO" id="GO:0016746">
    <property type="term" value="F:acyltransferase activity"/>
    <property type="evidence" value="ECO:0007669"/>
    <property type="project" value="UniProtKB-KW"/>
</dbReference>
<keyword evidence="5 13" id="KW-1003">Cell membrane</keyword>
<evidence type="ECO:0000256" key="13">
    <source>
        <dbReference type="PIRNR" id="PIRNR016636"/>
    </source>
</evidence>
<sequence length="458" mass="51004">MLFSSPIFFGFLAIFLVLYATIRPDWRPALIILASTVFYGYWNVAYVGIPFLIAAMAYVLAIWISEAEPSRRRLRLALAIAIMLTPLIVFKYANFIARQFGVENPIVTSALPLGISFVSFTLIAYVVDVYRGDYPCSRSPRDLLAFTLFFPHLIAGPILRPAELMPQFQGLPSVAWRNLVLGLAIFTVGLFKKLVIADPVGGFVDAVYHSPSTADQLSSVVAIYGFPVQIYCDFSGYTDMAIGVALMIGVKLPNNFSRPYAAVSIIDFWRRWHITLSHWLRDYIYIPLGGNRSGPHRQNGNMLATMLLGGLWHGANWTFVIWGGLHGLALVVNHALRRVGGIPFYGRIPRVLRAIIFFQLVALLWVFFRAPDVGSVWKIVSGVGRPAPDLALFLDANAFVLAAIGLFFITHHLDDHRRIIYLVRRWGAPAAVAVMAIVWIVAISVSTGSSGKFVYFDF</sequence>
<keyword evidence="7 14" id="KW-0812">Transmembrane</keyword>
<evidence type="ECO:0000256" key="9">
    <source>
        <dbReference type="ARBA" id="ARBA00022989"/>
    </source>
</evidence>
<evidence type="ECO:0000256" key="5">
    <source>
        <dbReference type="ARBA" id="ARBA00022475"/>
    </source>
</evidence>
<accession>A0ABZ0HUU3</accession>
<evidence type="ECO:0000313" key="15">
    <source>
        <dbReference type="EMBL" id="WOJ91044.1"/>
    </source>
</evidence>
<name>A0ABZ0HUU3_9HYPH</name>
<dbReference type="Proteomes" id="UP001626536">
    <property type="component" value="Chromosome"/>
</dbReference>
<dbReference type="EMBL" id="CP136862">
    <property type="protein sequence ID" value="WOJ91044.1"/>
    <property type="molecule type" value="Genomic_DNA"/>
</dbReference>
<evidence type="ECO:0000256" key="4">
    <source>
        <dbReference type="ARBA" id="ARBA00016084"/>
    </source>
</evidence>
<evidence type="ECO:0000256" key="8">
    <source>
        <dbReference type="ARBA" id="ARBA00022841"/>
    </source>
</evidence>
<dbReference type="InterPro" id="IPR051085">
    <property type="entry name" value="MB_O-acyltransferase"/>
</dbReference>
<keyword evidence="6 13" id="KW-0808">Transferase</keyword>
<keyword evidence="9 14" id="KW-1133">Transmembrane helix</keyword>
<dbReference type="InterPro" id="IPR004299">
    <property type="entry name" value="MBOAT_fam"/>
</dbReference>
<comment type="similarity">
    <text evidence="3 13">Belongs to the membrane-bound acyltransferase family.</text>
</comment>
<feature type="transmembrane region" description="Helical" evidence="14">
    <location>
        <begin position="430"/>
        <end position="449"/>
    </location>
</feature>
<evidence type="ECO:0000313" key="16">
    <source>
        <dbReference type="Proteomes" id="UP001626536"/>
    </source>
</evidence>
<evidence type="ECO:0000256" key="14">
    <source>
        <dbReference type="SAM" id="Phobius"/>
    </source>
</evidence>
<dbReference type="PANTHER" id="PTHR13285:SF23">
    <property type="entry name" value="TEICHOIC ACID D-ALANYLTRANSFERASE"/>
    <property type="match status" value="1"/>
</dbReference>
<evidence type="ECO:0000256" key="1">
    <source>
        <dbReference type="ARBA" id="ARBA00004651"/>
    </source>
</evidence>
<dbReference type="PIRSF" id="PIRSF016636">
    <property type="entry name" value="AlgI_DltB"/>
    <property type="match status" value="1"/>
</dbReference>
<dbReference type="PIRSF" id="PIRSF500217">
    <property type="entry name" value="AlgI"/>
    <property type="match status" value="1"/>
</dbReference>
<proteinExistence type="inferred from homology"/>
<dbReference type="Pfam" id="PF03062">
    <property type="entry name" value="MBOAT"/>
    <property type="match status" value="1"/>
</dbReference>
<feature type="transmembrane region" description="Helical" evidence="14">
    <location>
        <begin position="351"/>
        <end position="370"/>
    </location>
</feature>
<evidence type="ECO:0000256" key="6">
    <source>
        <dbReference type="ARBA" id="ARBA00022679"/>
    </source>
</evidence>
<protein>
    <recommendedName>
        <fullName evidence="4">Probable alginate O-acetylase AlgI</fullName>
    </recommendedName>
    <alternativeName>
        <fullName evidence="12">Alginate biosynthesis protein AlgI</fullName>
    </alternativeName>
</protein>
<feature type="transmembrane region" description="Helical" evidence="14">
    <location>
        <begin position="174"/>
        <end position="191"/>
    </location>
</feature>
<feature type="transmembrane region" description="Helical" evidence="14">
    <location>
        <begin position="44"/>
        <end position="64"/>
    </location>
</feature>
<organism evidence="15 16">
    <name type="scientific">Methylocapsa polymorpha</name>
    <dbReference type="NCBI Taxonomy" id="3080828"/>
    <lineage>
        <taxon>Bacteria</taxon>
        <taxon>Pseudomonadati</taxon>
        <taxon>Pseudomonadota</taxon>
        <taxon>Alphaproteobacteria</taxon>
        <taxon>Hyphomicrobiales</taxon>
        <taxon>Beijerinckiaceae</taxon>
        <taxon>Methylocapsa</taxon>
    </lineage>
</organism>
<keyword evidence="11 13" id="KW-0012">Acyltransferase</keyword>
<evidence type="ECO:0000256" key="10">
    <source>
        <dbReference type="ARBA" id="ARBA00023136"/>
    </source>
</evidence>
<reference evidence="15 16" key="1">
    <citation type="submission" date="2023-10" db="EMBL/GenBank/DDBJ databases">
        <title>Novel methanotroph of the genus Methylocapsa from a subarctic wetland.</title>
        <authorList>
            <person name="Belova S.E."/>
            <person name="Oshkin I.Y."/>
            <person name="Miroshnikov K."/>
            <person name="Dedysh S.N."/>
        </authorList>
    </citation>
    <scope>NUCLEOTIDE SEQUENCE [LARGE SCALE GENOMIC DNA]</scope>
    <source>
        <strain evidence="15 16">RX1</strain>
    </source>
</reference>
<evidence type="ECO:0000256" key="2">
    <source>
        <dbReference type="ARBA" id="ARBA00005182"/>
    </source>
</evidence>
<feature type="transmembrane region" description="Helical" evidence="14">
    <location>
        <begin position="109"/>
        <end position="131"/>
    </location>
</feature>